<gene>
    <name evidence="1" type="ORF">UN63_15370</name>
</gene>
<accession>A0A2P5TIG5</accession>
<dbReference type="RefSeq" id="WP_181068265.1">
    <property type="nucleotide sequence ID" value="NZ_BMYB01000002.1"/>
</dbReference>
<organism evidence="1 2">
    <name type="scientific">Oceanisphaera arctica</name>
    <dbReference type="NCBI Taxonomy" id="641510"/>
    <lineage>
        <taxon>Bacteria</taxon>
        <taxon>Pseudomonadati</taxon>
        <taxon>Pseudomonadota</taxon>
        <taxon>Gammaproteobacteria</taxon>
        <taxon>Aeromonadales</taxon>
        <taxon>Aeromonadaceae</taxon>
        <taxon>Oceanisphaera</taxon>
    </lineage>
</organism>
<sequence>MTPLQSQLWQLLKLPTWRCAHPERLPHAPAPPLEMAEVLLVTGQGKLLPPLLRTDLILALSLHETQLQVMDEATWLAAGMPSAKAMLGLNLTGDTAAFGWHDCLPLTPAKKRELWSRLCSLCFAH</sequence>
<evidence type="ECO:0000313" key="2">
    <source>
        <dbReference type="Proteomes" id="UP000242231"/>
    </source>
</evidence>
<protein>
    <recommendedName>
        <fullName evidence="3">DNA polymerase III subunit psi</fullName>
    </recommendedName>
</protein>
<proteinExistence type="predicted"/>
<evidence type="ECO:0008006" key="3">
    <source>
        <dbReference type="Google" id="ProtNLM"/>
    </source>
</evidence>
<evidence type="ECO:0000313" key="1">
    <source>
        <dbReference type="EMBL" id="PPL14561.1"/>
    </source>
</evidence>
<keyword evidence="2" id="KW-1185">Reference proteome</keyword>
<dbReference type="EMBL" id="MPZM01000057">
    <property type="protein sequence ID" value="PPL14561.1"/>
    <property type="molecule type" value="Genomic_DNA"/>
</dbReference>
<dbReference type="AlphaFoldDB" id="A0A2P5TIG5"/>
<name>A0A2P5TIG5_9GAMM</name>
<reference evidence="2" key="1">
    <citation type="submission" date="2016-11" db="EMBL/GenBank/DDBJ databases">
        <authorList>
            <person name="Sisinthy S."/>
            <person name="Ara S."/>
            <person name="Gundlapally S.R."/>
        </authorList>
    </citation>
    <scope>NUCLEOTIDE SEQUENCE [LARGE SCALE GENOMIC DNA]</scope>
    <source>
        <strain evidence="2">V1-41</strain>
    </source>
</reference>
<dbReference type="Proteomes" id="UP000242231">
    <property type="component" value="Unassembled WGS sequence"/>
</dbReference>
<comment type="caution">
    <text evidence="1">The sequence shown here is derived from an EMBL/GenBank/DDBJ whole genome shotgun (WGS) entry which is preliminary data.</text>
</comment>